<dbReference type="InterPro" id="IPR004839">
    <property type="entry name" value="Aminotransferase_I/II_large"/>
</dbReference>
<keyword evidence="5 8" id="KW-0808">Transferase</keyword>
<dbReference type="GO" id="GO:0008483">
    <property type="term" value="F:transaminase activity"/>
    <property type="evidence" value="ECO:0007669"/>
    <property type="project" value="UniProtKB-KW"/>
</dbReference>
<feature type="domain" description="Aminotransferase class I/classII large" evidence="7">
    <location>
        <begin position="25"/>
        <end position="385"/>
    </location>
</feature>
<dbReference type="GO" id="GO:0030170">
    <property type="term" value="F:pyridoxal phosphate binding"/>
    <property type="evidence" value="ECO:0007669"/>
    <property type="project" value="InterPro"/>
</dbReference>
<dbReference type="PANTHER" id="PTHR42790:SF19">
    <property type="entry name" value="KYNURENINE_ALPHA-AMINOADIPATE AMINOTRANSFERASE, MITOCHONDRIAL"/>
    <property type="match status" value="1"/>
</dbReference>
<dbReference type="FunFam" id="3.90.1150.10:FF:000166">
    <property type="entry name" value="Kynurenine/alpha-aminoadipate aminotransferase, mitochondrial"/>
    <property type="match status" value="1"/>
</dbReference>
<sequence length="396" mass="45076">MFSRRILNIDTSELKRVLALINNEDVISFAGGVPNKELFPLKELRDIFLDIGEISDAFQYSSTLGFEGLRKELLTHLKESQGIHAKLKEIMVIHGSQQGIDIIGRVLVDPGDIIVVEAPTYFVALNNFHIYEARFLQIGLDENGIKTEELERLLRKLKADNKKIKLLYTIPTFQNPSGVTISEERRKHLVELAEDFDFIVVEDNPYGELRYSGSPVKAVKHFDSSGKVITLGTFSKIFVPGFRLAWLIASEELMEKLEIGKSTSDLCSNTVGQYVTWEFMRRGLLKKHLQRIIEFYKPKRDAMLEALDEFMSENVSWTRPEGGMFIWLTIDGDIDTKEMLEKAVEKGVAYVPGEVFYALEGGKNQMRLNFTSESTERMKEGIKRLAELIDGSVKKP</sequence>
<evidence type="ECO:0000313" key="9">
    <source>
        <dbReference type="Proteomes" id="UP000053911"/>
    </source>
</evidence>
<dbReference type="RefSeq" id="WP_283217469.1">
    <property type="nucleotide sequence ID" value="NZ_LGFD01000011.1"/>
</dbReference>
<dbReference type="PANTHER" id="PTHR42790">
    <property type="entry name" value="AMINOTRANSFERASE"/>
    <property type="match status" value="1"/>
</dbReference>
<dbReference type="Gene3D" id="3.90.1150.10">
    <property type="entry name" value="Aspartate Aminotransferase, domain 1"/>
    <property type="match status" value="1"/>
</dbReference>
<reference evidence="9" key="1">
    <citation type="journal article" date="2015" name="MBio">
        <title>Genome-Resolved Metagenomic Analysis Reveals Roles for Candidate Phyla and Other Microbial Community Members in Biogeochemical Transformations in Oil Reservoirs.</title>
        <authorList>
            <person name="Hu P."/>
            <person name="Tom L."/>
            <person name="Singh A."/>
            <person name="Thomas B.C."/>
            <person name="Baker B.J."/>
            <person name="Piceno Y.M."/>
            <person name="Andersen G.L."/>
            <person name="Banfield J.F."/>
        </authorList>
    </citation>
    <scope>NUCLEOTIDE SEQUENCE [LARGE SCALE GENOMIC DNA]</scope>
</reference>
<evidence type="ECO:0000256" key="1">
    <source>
        <dbReference type="ARBA" id="ARBA00001933"/>
    </source>
</evidence>
<dbReference type="EMBL" id="LGFD01000011">
    <property type="protein sequence ID" value="KUK17936.1"/>
    <property type="molecule type" value="Genomic_DNA"/>
</dbReference>
<dbReference type="Pfam" id="PF00155">
    <property type="entry name" value="Aminotran_1_2"/>
    <property type="match status" value="1"/>
</dbReference>
<evidence type="ECO:0000259" key="7">
    <source>
        <dbReference type="Pfam" id="PF00155"/>
    </source>
</evidence>
<keyword evidence="4 8" id="KW-0032">Aminotransferase</keyword>
<dbReference type="Gene3D" id="3.40.640.10">
    <property type="entry name" value="Type I PLP-dependent aspartate aminotransferase-like (Major domain)"/>
    <property type="match status" value="1"/>
</dbReference>
<dbReference type="PATRIC" id="fig|172049.5.peg.1547"/>
<comment type="cofactor">
    <cofactor evidence="1">
        <name>pyridoxal 5'-phosphate</name>
        <dbReference type="ChEBI" id="CHEBI:597326"/>
    </cofactor>
</comment>
<evidence type="ECO:0000313" key="8">
    <source>
        <dbReference type="EMBL" id="KUK17936.1"/>
    </source>
</evidence>
<dbReference type="GO" id="GO:1901605">
    <property type="term" value="P:alpha-amino acid metabolic process"/>
    <property type="evidence" value="ECO:0007669"/>
    <property type="project" value="TreeGrafter"/>
</dbReference>
<organism evidence="8 9">
    <name type="scientific">Thermococcus sibiricus</name>
    <dbReference type="NCBI Taxonomy" id="172049"/>
    <lineage>
        <taxon>Archaea</taxon>
        <taxon>Methanobacteriati</taxon>
        <taxon>Methanobacteriota</taxon>
        <taxon>Thermococci</taxon>
        <taxon>Thermococcales</taxon>
        <taxon>Thermococcaceae</taxon>
        <taxon>Thermococcus</taxon>
    </lineage>
</organism>
<name>A0A124FFF3_9EURY</name>
<comment type="similarity">
    <text evidence="2">Belongs to the class-I pyridoxal-phosphate-dependent aminotransferase family.</text>
</comment>
<evidence type="ECO:0000256" key="4">
    <source>
        <dbReference type="ARBA" id="ARBA00022576"/>
    </source>
</evidence>
<evidence type="ECO:0000256" key="3">
    <source>
        <dbReference type="ARBA" id="ARBA00011738"/>
    </source>
</evidence>
<dbReference type="Proteomes" id="UP000053911">
    <property type="component" value="Unassembled WGS sequence"/>
</dbReference>
<dbReference type="InterPro" id="IPR015424">
    <property type="entry name" value="PyrdxlP-dep_Trfase"/>
</dbReference>
<gene>
    <name evidence="8" type="ORF">XD54_0771</name>
</gene>
<dbReference type="InterPro" id="IPR015421">
    <property type="entry name" value="PyrdxlP-dep_Trfase_major"/>
</dbReference>
<evidence type="ECO:0000256" key="6">
    <source>
        <dbReference type="ARBA" id="ARBA00022898"/>
    </source>
</evidence>
<dbReference type="InterPro" id="IPR050859">
    <property type="entry name" value="Class-I_PLP-dep_aminotransf"/>
</dbReference>
<dbReference type="InterPro" id="IPR015422">
    <property type="entry name" value="PyrdxlP-dep_Trfase_small"/>
</dbReference>
<evidence type="ECO:0000256" key="2">
    <source>
        <dbReference type="ARBA" id="ARBA00007441"/>
    </source>
</evidence>
<protein>
    <submittedName>
        <fullName evidence="8">Aspartate aminotransferase</fullName>
    </submittedName>
</protein>
<comment type="caution">
    <text evidence="8">The sequence shown here is derived from an EMBL/GenBank/DDBJ whole genome shotgun (WGS) entry which is preliminary data.</text>
</comment>
<dbReference type="FunFam" id="3.40.640.10:FF:000053">
    <property type="entry name" value="Aminotransferase, class I"/>
    <property type="match status" value="1"/>
</dbReference>
<dbReference type="AlphaFoldDB" id="A0A124FFF3"/>
<evidence type="ECO:0000256" key="5">
    <source>
        <dbReference type="ARBA" id="ARBA00022679"/>
    </source>
</evidence>
<keyword evidence="6" id="KW-0663">Pyridoxal phosphate</keyword>
<proteinExistence type="inferred from homology"/>
<dbReference type="SUPFAM" id="SSF53383">
    <property type="entry name" value="PLP-dependent transferases"/>
    <property type="match status" value="1"/>
</dbReference>
<dbReference type="CDD" id="cd00609">
    <property type="entry name" value="AAT_like"/>
    <property type="match status" value="1"/>
</dbReference>
<accession>A0A124FFF3</accession>
<comment type="subunit">
    <text evidence="3">Homodimer.</text>
</comment>